<name>F8JQY2_STREN</name>
<evidence type="ECO:0000313" key="1">
    <source>
        <dbReference type="EMBL" id="AEW94069.1"/>
    </source>
</evidence>
<gene>
    <name evidence="1" type="ordered locus">SCATT_16980</name>
</gene>
<dbReference type="AlphaFoldDB" id="F8JQY2"/>
<sequence length="41" mass="4997">MERYGIRRWLSKAYCDGHGNDEFKDSHHTYRVRQIKEGNNK</sequence>
<evidence type="ECO:0000313" key="2">
    <source>
        <dbReference type="Proteomes" id="UP000007842"/>
    </source>
</evidence>
<dbReference type="EMBL" id="CP003219">
    <property type="protein sequence ID" value="AEW94069.1"/>
    <property type="molecule type" value="Genomic_DNA"/>
</dbReference>
<dbReference type="KEGG" id="sct:SCAT_1700"/>
<keyword evidence="2" id="KW-1185">Reference proteome</keyword>
<accession>G8WP36</accession>
<protein>
    <submittedName>
        <fullName evidence="1">Uncharacterized protein</fullName>
    </submittedName>
</protein>
<dbReference type="KEGG" id="scy:SCATT_16980"/>
<proteinExistence type="predicted"/>
<dbReference type="PATRIC" id="fig|1003195.11.peg.3259"/>
<accession>F8JQY2</accession>
<dbReference type="HOGENOM" id="CLU_3277128_0_0_11"/>
<dbReference type="STRING" id="1003195.SCATT_16980"/>
<dbReference type="Proteomes" id="UP000007842">
    <property type="component" value="Chromosome"/>
</dbReference>
<reference evidence="2" key="1">
    <citation type="submission" date="2011-12" db="EMBL/GenBank/DDBJ databases">
        <title>Complete genome sequence of Streptomyces cattleya strain DSM 46488.</title>
        <authorList>
            <person name="Ou H.-Y."/>
            <person name="Li P."/>
            <person name="Zhao C."/>
            <person name="O'Hagan D."/>
            <person name="Deng Z."/>
        </authorList>
    </citation>
    <scope>NUCLEOTIDE SEQUENCE [LARGE SCALE GENOMIC DNA]</scope>
    <source>
        <strain evidence="2">ATCC 35852 / DSM 46488 / JCM 4925 / NBRC 14057 / NRRL 8057</strain>
    </source>
</reference>
<organism evidence="1 2">
    <name type="scientific">Streptantibioticus cattleyicolor (strain ATCC 35852 / DSM 46488 / JCM 4925 / NBRC 14057 / NRRL 8057)</name>
    <name type="common">Streptomyces cattleya</name>
    <dbReference type="NCBI Taxonomy" id="1003195"/>
    <lineage>
        <taxon>Bacteria</taxon>
        <taxon>Bacillati</taxon>
        <taxon>Actinomycetota</taxon>
        <taxon>Actinomycetes</taxon>
        <taxon>Kitasatosporales</taxon>
        <taxon>Streptomycetaceae</taxon>
        <taxon>Streptantibioticus</taxon>
    </lineage>
</organism>